<proteinExistence type="predicted"/>
<dbReference type="RefSeq" id="WP_116192623.1">
    <property type="nucleotide sequence ID" value="NZ_QTTN01000062.1"/>
</dbReference>
<organism evidence="1 2">
    <name type="scientific">Paenibacillus taihuensis</name>
    <dbReference type="NCBI Taxonomy" id="1156355"/>
    <lineage>
        <taxon>Bacteria</taxon>
        <taxon>Bacillati</taxon>
        <taxon>Bacillota</taxon>
        <taxon>Bacilli</taxon>
        <taxon>Bacillales</taxon>
        <taxon>Paenibacillaceae</taxon>
        <taxon>Paenibacillus</taxon>
    </lineage>
</organism>
<comment type="caution">
    <text evidence="1">The sequence shown here is derived from an EMBL/GenBank/DDBJ whole genome shotgun (WGS) entry which is preliminary data.</text>
</comment>
<dbReference type="InterPro" id="IPR026838">
    <property type="entry name" value="YheC/D"/>
</dbReference>
<reference evidence="1 2" key="1">
    <citation type="submission" date="2018-08" db="EMBL/GenBank/DDBJ databases">
        <title>Genomic Encyclopedia of Type Strains, Phase III (KMG-III): the genomes of soil and plant-associated and newly described type strains.</title>
        <authorList>
            <person name="Whitman W."/>
        </authorList>
    </citation>
    <scope>NUCLEOTIDE SEQUENCE [LARGE SCALE GENOMIC DNA]</scope>
    <source>
        <strain evidence="1 2">CGMCC 1.10966</strain>
    </source>
</reference>
<dbReference type="OrthoDB" id="7869153at2"/>
<dbReference type="AlphaFoldDB" id="A0A3D9Q1C0"/>
<dbReference type="Pfam" id="PF14398">
    <property type="entry name" value="ATPgrasp_YheCD"/>
    <property type="match status" value="1"/>
</dbReference>
<keyword evidence="2" id="KW-1185">Reference proteome</keyword>
<dbReference type="Gene3D" id="3.30.470.20">
    <property type="entry name" value="ATP-grasp fold, B domain"/>
    <property type="match status" value="1"/>
</dbReference>
<gene>
    <name evidence="1" type="ORF">A8990_16228</name>
</gene>
<evidence type="ECO:0000313" key="1">
    <source>
        <dbReference type="EMBL" id="REE56382.1"/>
    </source>
</evidence>
<accession>A0A3D9Q1C0</accession>
<protein>
    <submittedName>
        <fullName evidence="1">YheC/D-like protein</fullName>
    </submittedName>
</protein>
<dbReference type="Proteomes" id="UP000256304">
    <property type="component" value="Unassembled WGS sequence"/>
</dbReference>
<dbReference type="SUPFAM" id="SSF56059">
    <property type="entry name" value="Glutathione synthetase ATP-binding domain-like"/>
    <property type="match status" value="1"/>
</dbReference>
<evidence type="ECO:0000313" key="2">
    <source>
        <dbReference type="Proteomes" id="UP000256304"/>
    </source>
</evidence>
<dbReference type="EMBL" id="QTTN01000062">
    <property type="protein sequence ID" value="REE56382.1"/>
    <property type="molecule type" value="Genomic_DNA"/>
</dbReference>
<name>A0A3D9Q1C0_9BACL</name>
<sequence>MTIQRVKSKWAKTKVLLNSEQLRARIPVTKVWSPSSLEQLLQEFGMLYVKPDQGTFGIGVIRVEKQSEISYSYQHDTKIMQFASFEELARSLQRLIGSRRYLIQQGIQLLRYEGRRFDIRIMVQHNSQRMWETTGIIGRLSHPKKIVTNYHSGGTPMSIDELMSPHLQQGQINGYKTWLAEIGTSTARQLQTKYPGLKEIGIDLAIDESFLPWILEVNTLPDPFIFRKLNDKSVFLRIHRYCVGYGRFKRRAK</sequence>